<evidence type="ECO:0000313" key="2">
    <source>
        <dbReference type="Proteomes" id="UP000724584"/>
    </source>
</evidence>
<name>A0ACB7P368_9PEZI</name>
<keyword evidence="2" id="KW-1185">Reference proteome</keyword>
<protein>
    <submittedName>
        <fullName evidence="1">Uncharacterized protein</fullName>
    </submittedName>
</protein>
<sequence length="570" mass="60571">MSFIEGWAQKPFPTLAFSAGGVLALADLQTIAQRTALTGGASWMDTLLLAPGIHYQQAADELFRKGGAGAIIDVVDELDGSAAVFKLNNAATANYIQNVAKPGETVTLDVGRAIAARGRYKLHRSESGDTATAWRETQVTDFGWMSHALYLAGPVLTIAAITFIVLFKDWWALMSILGLMTSRLLNIWVIKQRASQADKSEHGQRSTPDKRLRSPSPTRVRRSSASRQTAGRNSSERRHRLSFSATRQRISQFLVRLNDAEHRTMVRLRGKASDIRDITTRSWLRRKTHLEGYLEATAKLIVYLVAALSGNMTQSGSMIMMVLLLATAGLLALSNAKAKKLVVNGVAVGVAADGEGGKVEGGGAAAGGGSGNSGNGGGGGASQGGARPAPFASVSGGRVAEAGRGRPRQANGGATAAVMDPREGRAPPGPGGMRRGGGNQEDLAERGQAGHVRFNRTVHGMLHNINYITAGGDGISIGCIYIGISLINLCLDYGASESLSHPVGNFRDIGRILRAVVQPDERFWVEPLQMLIESKSLKEYIGFCGLAGLYGRCGRRIALPLPEQPLGPVD</sequence>
<dbReference type="EMBL" id="JAGIZQ010000005">
    <property type="protein sequence ID" value="KAH6628299.1"/>
    <property type="molecule type" value="Genomic_DNA"/>
</dbReference>
<comment type="caution">
    <text evidence="1">The sequence shown here is derived from an EMBL/GenBank/DDBJ whole genome shotgun (WGS) entry which is preliminary data.</text>
</comment>
<proteinExistence type="predicted"/>
<gene>
    <name evidence="1" type="ORF">F5144DRAFT_654501</name>
</gene>
<reference evidence="1 2" key="1">
    <citation type="journal article" date="2021" name="Nat. Commun.">
        <title>Genetic determinants of endophytism in the Arabidopsis root mycobiome.</title>
        <authorList>
            <person name="Mesny F."/>
            <person name="Miyauchi S."/>
            <person name="Thiergart T."/>
            <person name="Pickel B."/>
            <person name="Atanasova L."/>
            <person name="Karlsson M."/>
            <person name="Huettel B."/>
            <person name="Barry K.W."/>
            <person name="Haridas S."/>
            <person name="Chen C."/>
            <person name="Bauer D."/>
            <person name="Andreopoulos W."/>
            <person name="Pangilinan J."/>
            <person name="LaButti K."/>
            <person name="Riley R."/>
            <person name="Lipzen A."/>
            <person name="Clum A."/>
            <person name="Drula E."/>
            <person name="Henrissat B."/>
            <person name="Kohler A."/>
            <person name="Grigoriev I.V."/>
            <person name="Martin F.M."/>
            <person name="Hacquard S."/>
        </authorList>
    </citation>
    <scope>NUCLEOTIDE SEQUENCE [LARGE SCALE GENOMIC DNA]</scope>
    <source>
        <strain evidence="1 2">MPI-SDFR-AT-0079</strain>
    </source>
</reference>
<evidence type="ECO:0000313" key="1">
    <source>
        <dbReference type="EMBL" id="KAH6628299.1"/>
    </source>
</evidence>
<dbReference type="Proteomes" id="UP000724584">
    <property type="component" value="Unassembled WGS sequence"/>
</dbReference>
<accession>A0ACB7P368</accession>
<organism evidence="1 2">
    <name type="scientific">Chaetomium tenue</name>
    <dbReference type="NCBI Taxonomy" id="1854479"/>
    <lineage>
        <taxon>Eukaryota</taxon>
        <taxon>Fungi</taxon>
        <taxon>Dikarya</taxon>
        <taxon>Ascomycota</taxon>
        <taxon>Pezizomycotina</taxon>
        <taxon>Sordariomycetes</taxon>
        <taxon>Sordariomycetidae</taxon>
        <taxon>Sordariales</taxon>
        <taxon>Chaetomiaceae</taxon>
        <taxon>Chaetomium</taxon>
    </lineage>
</organism>